<evidence type="ECO:0000256" key="3">
    <source>
        <dbReference type="ARBA" id="ARBA00022448"/>
    </source>
</evidence>
<feature type="transmembrane region" description="Helical" evidence="9">
    <location>
        <begin position="339"/>
        <end position="362"/>
    </location>
</feature>
<feature type="transmembrane region" description="Helical" evidence="9">
    <location>
        <begin position="270"/>
        <end position="292"/>
    </location>
</feature>
<keyword evidence="4" id="KW-1003">Cell membrane</keyword>
<keyword evidence="3" id="KW-0813">Transport</keyword>
<dbReference type="PANTHER" id="PTHR21716:SF53">
    <property type="entry name" value="PERMEASE PERM-RELATED"/>
    <property type="match status" value="1"/>
</dbReference>
<dbReference type="InterPro" id="IPR002549">
    <property type="entry name" value="AI-2E-like"/>
</dbReference>
<name>A0ABP0K3R4_9DINO</name>
<feature type="region of interest" description="Disordered" evidence="8">
    <location>
        <begin position="126"/>
        <end position="159"/>
    </location>
</feature>
<comment type="subcellular location">
    <subcellularLocation>
        <location evidence="1">Cell membrane</location>
        <topology evidence="1">Multi-pass membrane protein</topology>
    </subcellularLocation>
</comment>
<evidence type="ECO:0000256" key="8">
    <source>
        <dbReference type="SAM" id="MobiDB-lite"/>
    </source>
</evidence>
<feature type="transmembrane region" description="Helical" evidence="9">
    <location>
        <begin position="65"/>
        <end position="83"/>
    </location>
</feature>
<evidence type="ECO:0000256" key="1">
    <source>
        <dbReference type="ARBA" id="ARBA00004651"/>
    </source>
</evidence>
<feature type="transmembrane region" description="Helical" evidence="9">
    <location>
        <begin position="312"/>
        <end position="333"/>
    </location>
</feature>
<evidence type="ECO:0000313" key="10">
    <source>
        <dbReference type="EMBL" id="CAK9021402.1"/>
    </source>
</evidence>
<organism evidence="10 11">
    <name type="scientific">Durusdinium trenchii</name>
    <dbReference type="NCBI Taxonomy" id="1381693"/>
    <lineage>
        <taxon>Eukaryota</taxon>
        <taxon>Sar</taxon>
        <taxon>Alveolata</taxon>
        <taxon>Dinophyceae</taxon>
        <taxon>Suessiales</taxon>
        <taxon>Symbiodiniaceae</taxon>
        <taxon>Durusdinium</taxon>
    </lineage>
</organism>
<keyword evidence="5 9" id="KW-0812">Transmembrane</keyword>
<proteinExistence type="inferred from homology"/>
<evidence type="ECO:0000256" key="2">
    <source>
        <dbReference type="ARBA" id="ARBA00009773"/>
    </source>
</evidence>
<feature type="transmembrane region" description="Helical" evidence="9">
    <location>
        <begin position="416"/>
        <end position="442"/>
    </location>
</feature>
<feature type="transmembrane region" description="Helical" evidence="9">
    <location>
        <begin position="190"/>
        <end position="214"/>
    </location>
</feature>
<comment type="similarity">
    <text evidence="2">Belongs to the autoinducer-2 exporter (AI-2E) (TC 2.A.86) family.</text>
</comment>
<keyword evidence="7 9" id="KW-0472">Membrane</keyword>
<evidence type="ECO:0000256" key="4">
    <source>
        <dbReference type="ARBA" id="ARBA00022475"/>
    </source>
</evidence>
<feature type="transmembrane region" description="Helical" evidence="9">
    <location>
        <begin position="89"/>
        <end position="110"/>
    </location>
</feature>
<comment type="caution">
    <text evidence="10">The sequence shown here is derived from an EMBL/GenBank/DDBJ whole genome shotgun (WGS) entry which is preliminary data.</text>
</comment>
<evidence type="ECO:0000256" key="7">
    <source>
        <dbReference type="ARBA" id="ARBA00023136"/>
    </source>
</evidence>
<dbReference type="Pfam" id="PF01594">
    <property type="entry name" value="AI-2E_transport"/>
    <property type="match status" value="1"/>
</dbReference>
<keyword evidence="6 9" id="KW-1133">Transmembrane helix</keyword>
<protein>
    <submittedName>
        <fullName evidence="10">Transport protein YhhT</fullName>
    </submittedName>
</protein>
<gene>
    <name evidence="10" type="ORF">SCF082_LOCUS15336</name>
</gene>
<dbReference type="PANTHER" id="PTHR21716">
    <property type="entry name" value="TRANSMEMBRANE PROTEIN"/>
    <property type="match status" value="1"/>
</dbReference>
<evidence type="ECO:0000256" key="9">
    <source>
        <dbReference type="SAM" id="Phobius"/>
    </source>
</evidence>
<keyword evidence="11" id="KW-1185">Reference proteome</keyword>
<feature type="transmembrane region" description="Helical" evidence="9">
    <location>
        <begin position="374"/>
        <end position="396"/>
    </location>
</feature>
<dbReference type="Proteomes" id="UP001642464">
    <property type="component" value="Unassembled WGS sequence"/>
</dbReference>
<evidence type="ECO:0000256" key="6">
    <source>
        <dbReference type="ARBA" id="ARBA00022989"/>
    </source>
</evidence>
<accession>A0ABP0K3R4</accession>
<reference evidence="10 11" key="1">
    <citation type="submission" date="2024-02" db="EMBL/GenBank/DDBJ databases">
        <authorList>
            <person name="Chen Y."/>
            <person name="Shah S."/>
            <person name="Dougan E. K."/>
            <person name="Thang M."/>
            <person name="Chan C."/>
        </authorList>
    </citation>
    <scope>NUCLEOTIDE SEQUENCE [LARGE SCALE GENOMIC DNA]</scope>
</reference>
<evidence type="ECO:0000256" key="5">
    <source>
        <dbReference type="ARBA" id="ARBA00022692"/>
    </source>
</evidence>
<dbReference type="EMBL" id="CAXAMM010009780">
    <property type="protein sequence ID" value="CAK9021402.1"/>
    <property type="molecule type" value="Genomic_DNA"/>
</dbReference>
<sequence length="462" mass="51493">MEVEIPRVQSREVALPAASPTDSRLSSAIEVLMDIVHTDIERNGSVEGLLTGASSARNRPRFREVLGVCMVLVTFCVGIYFLYWMRRVLVPLTFALFLAFLCEPVLAILVKIPRWAGGALRAGSQRCRQRTQPGTKVGRAEEDQGPQVGASSSSDTDSIGSAFERTGSECEGGAARTCCTSCEKWLLQIWSILAVLVVVLAFLALIFFIFYGVVRVFADFDWSQFEGSEKLHDMKMLLKNMGLVDGKLDIDFGRVTAEFKSYLLEVTSSFFTFVEGMMLCVLMFIFCLIGLLPEIHSGRRASPVKDLVQRYLMCKSVSSLVIAVFVMLALWWMQVPLTVVWGLVTFVTNFIPNLGPLFAILAPIPFVWLKPDGTLLDTFIVVLVQFLVHNIAGNIIEPHIMSHGLQLHPLTIVVSLLFWSSIWGIAGAILSVPITCVFRLWLGELDDHRAKRLYRLFDDPMG</sequence>
<evidence type="ECO:0000313" key="11">
    <source>
        <dbReference type="Proteomes" id="UP001642464"/>
    </source>
</evidence>
<feature type="compositionally biased region" description="Low complexity" evidence="8">
    <location>
        <begin position="149"/>
        <end position="159"/>
    </location>
</feature>